<evidence type="ECO:0000313" key="2">
    <source>
        <dbReference type="EMBL" id="CDS40045.1"/>
    </source>
</evidence>
<accession>A0A068Y6B9</accession>
<reference evidence="2" key="2">
    <citation type="submission" date="2015-11" db="EMBL/GenBank/DDBJ databases">
        <authorList>
            <person name="Zhang Y."/>
            <person name="Guo Z."/>
        </authorList>
    </citation>
    <scope>NUCLEOTIDE SEQUENCE</scope>
</reference>
<dbReference type="Proteomes" id="UP000017246">
    <property type="component" value="Unassembled WGS sequence"/>
</dbReference>
<organism evidence="2 3">
    <name type="scientific">Echinococcus multilocularis</name>
    <name type="common">Fox tapeworm</name>
    <dbReference type="NCBI Taxonomy" id="6211"/>
    <lineage>
        <taxon>Eukaryota</taxon>
        <taxon>Metazoa</taxon>
        <taxon>Spiralia</taxon>
        <taxon>Lophotrochozoa</taxon>
        <taxon>Platyhelminthes</taxon>
        <taxon>Cestoda</taxon>
        <taxon>Eucestoda</taxon>
        <taxon>Cyclophyllidea</taxon>
        <taxon>Taeniidae</taxon>
        <taxon>Echinococcus</taxon>
    </lineage>
</organism>
<gene>
    <name evidence="2" type="ORF">EmuJ_000760100</name>
</gene>
<dbReference type="OMA" id="CPHPTPI"/>
<sequence>MHTHLYSHRARNAIFHCGDATRAALNSPTLSSVPWPTRRAQSCKSAGLVPTSFSAFSAPIIIISSSSSTSTITISTTITHSSISPTLPLSLSLSLSLLHHTSPPNTRCLMLLLSMRRTHSRNAPTSPFHSPQSPPPTLLLPSAPHPSIPPSFLPSLLHSFIDSFTPTPTPPSLICSPSPTHTHTLSLSLSLPLSNCLATTCSASLCTPTSTATVSATPSSTVVTPPGLLSSQQSANAPLHFSSPTLSSVPWPTRRAQSCKSAGLVPTSFSAFSAPSSSSSAAAAAPAPSPSPSAPPSHTHPFLPLSHSPTLTLSCTTLHHQTPDVSLLLSMRRTHSRNAPTSPFHSPQSPPPTLLLPSAPHPSIPPSFLPSLLHSPPSFIHSLIHSLPHLLHPRSSAHPHPHTHTHTLSLSLSLPLSNCLGLNTPATLRLSSHHVWRFTMHTHLYSHRVRNAIFHCGDATRAALNSPTLSSVPWPTRRAQSCKSAGLVPTSFSAFSAPSSSSSAAAAQHQHHHHQHHHHTLIHFSHSPTLPLSLSLSLSCTTLHHQTPDVSCVSIRLPHCASPATTCSASLCIPTSTATVSATPSSTVVTPPGLLSSQQSANAPLHFSSPALSSVPWPTRRAQSSLTHISQCCYQCAALTHVMRLLLPFTRPNRLLPPSSSHPHHILPSLRSLLPSFPPSLLHSFIHSFIDSFTPTPTPPSLICSPSPTHTHTLSLSLPLSNCLGLNTPATLRLSSHHVWRFTMHTHLYSHRVRNAIFHCGDATRAALNSPTLSSVPWPTRRAQSCKSAGLVPTSFSAFSAPSSSAAAAAPAPSPSAPPSHTHPFLPLSLSLSLPHTLSLSPAPHFTTKHQMSHV</sequence>
<feature type="region of interest" description="Disordered" evidence="1">
    <location>
        <begin position="280"/>
        <end position="305"/>
    </location>
</feature>
<feature type="region of interest" description="Disordered" evidence="1">
    <location>
        <begin position="209"/>
        <end position="235"/>
    </location>
</feature>
<feature type="compositionally biased region" description="Low complexity" evidence="1">
    <location>
        <begin position="209"/>
        <end position="226"/>
    </location>
</feature>
<name>A0A068Y6B9_ECHMU</name>
<keyword evidence="3" id="KW-1185">Reference proteome</keyword>
<evidence type="ECO:0000313" key="3">
    <source>
        <dbReference type="Proteomes" id="UP000017246"/>
    </source>
</evidence>
<dbReference type="EMBL" id="LN902841">
    <property type="protein sequence ID" value="CDS40045.1"/>
    <property type="molecule type" value="Genomic_DNA"/>
</dbReference>
<protein>
    <submittedName>
        <fullName evidence="2">Expressed conserved protein</fullName>
    </submittedName>
</protein>
<dbReference type="AlphaFoldDB" id="A0A068Y6B9"/>
<evidence type="ECO:0000256" key="1">
    <source>
        <dbReference type="SAM" id="MobiDB-lite"/>
    </source>
</evidence>
<reference evidence="2" key="1">
    <citation type="journal article" date="2013" name="Nature">
        <title>The genomes of four tapeworm species reveal adaptations to parasitism.</title>
        <authorList>
            <person name="Tsai I.J."/>
            <person name="Zarowiecki M."/>
            <person name="Holroyd N."/>
            <person name="Garciarrubio A."/>
            <person name="Sanchez-Flores A."/>
            <person name="Brooks K.L."/>
            <person name="Tracey A."/>
            <person name="Bobes R.J."/>
            <person name="Fragoso G."/>
            <person name="Sciutto E."/>
            <person name="Aslett M."/>
            <person name="Beasley H."/>
            <person name="Bennett H.M."/>
            <person name="Cai J."/>
            <person name="Camicia F."/>
            <person name="Clark R."/>
            <person name="Cucher M."/>
            <person name="De Silva N."/>
            <person name="Day T.A."/>
            <person name="Deplazes P."/>
            <person name="Estrada K."/>
            <person name="Fernandez C."/>
            <person name="Holland P.W."/>
            <person name="Hou J."/>
            <person name="Hu S."/>
            <person name="Huckvale T."/>
            <person name="Hung S.S."/>
            <person name="Kamenetzky L."/>
            <person name="Keane J.A."/>
            <person name="Kiss F."/>
            <person name="Koziol U."/>
            <person name="Lambert O."/>
            <person name="Liu K."/>
            <person name="Luo X."/>
            <person name="Luo Y."/>
            <person name="Macchiaroli N."/>
            <person name="Nichol S."/>
            <person name="Paps J."/>
            <person name="Parkinson J."/>
            <person name="Pouchkina-Stantcheva N."/>
            <person name="Riddiford N."/>
            <person name="Rosenzvit M."/>
            <person name="Salinas G."/>
            <person name="Wasmuth J.D."/>
            <person name="Zamanian M."/>
            <person name="Zheng Y."/>
            <person name="Cai X."/>
            <person name="Soberon X."/>
            <person name="Olson P.D."/>
            <person name="Laclette J.P."/>
            <person name="Brehm K."/>
            <person name="Berriman M."/>
            <person name="Garciarrubio A."/>
            <person name="Bobes R.J."/>
            <person name="Fragoso G."/>
            <person name="Sanchez-Flores A."/>
            <person name="Estrada K."/>
            <person name="Cevallos M.A."/>
            <person name="Morett E."/>
            <person name="Gonzalez V."/>
            <person name="Portillo T."/>
            <person name="Ochoa-Leyva A."/>
            <person name="Jose M.V."/>
            <person name="Sciutto E."/>
            <person name="Landa A."/>
            <person name="Jimenez L."/>
            <person name="Valdes V."/>
            <person name="Carrero J.C."/>
            <person name="Larralde C."/>
            <person name="Morales-Montor J."/>
            <person name="Limon-Lason J."/>
            <person name="Soberon X."/>
            <person name="Laclette J.P."/>
        </authorList>
    </citation>
    <scope>NUCLEOTIDE SEQUENCE [LARGE SCALE GENOMIC DNA]</scope>
</reference>
<feature type="compositionally biased region" description="Low complexity" evidence="1">
    <location>
        <begin position="296"/>
        <end position="305"/>
    </location>
</feature>
<proteinExistence type="predicted"/>
<feature type="region of interest" description="Disordered" evidence="1">
    <location>
        <begin position="334"/>
        <end position="354"/>
    </location>
</feature>